<evidence type="ECO:0000313" key="2">
    <source>
        <dbReference type="EMBL" id="EXI67781.1"/>
    </source>
</evidence>
<dbReference type="SMART" id="SM00849">
    <property type="entry name" value="Lactamase_B"/>
    <property type="match status" value="1"/>
</dbReference>
<keyword evidence="3" id="KW-1185">Reference proteome</keyword>
<comment type="caution">
    <text evidence="2">The sequence shown here is derived from an EMBL/GenBank/DDBJ whole genome shotgun (WGS) entry which is preliminary data.</text>
</comment>
<dbReference type="Gene3D" id="3.60.15.10">
    <property type="entry name" value="Ribonuclease Z/Hydroxyacylglutathione hydrolase-like"/>
    <property type="match status" value="1"/>
</dbReference>
<sequence length="325" mass="36467">MRMEQVSASCFAVLNEKNLVCDANSGLINLGGGVVIDTQSDLPHGRQMIKLFGKVWREMPKRVINTHEDGDHVWGNQLFEGAEIIAHRTVRDLMPHVADPKETQQLIKGSDRFLTRMLLKVLHPGALAIARQLQQDYDFDGIRLVLPTTVFDERLVLDLDGTEVHLIYVGPCHQIGDTIIHVPTEKVVFAGDVIWRECTPMGWNGTYEQWIKVIDLIISLDPEVIVPGHGPICGVESAIETKAYLEYVRNESQRCFAQGLSALEASKKIDLGPYGGWKAPARLYMNVERAYREFRNEAADAPWDHARVFDAILAVARTKGIAVEF</sequence>
<dbReference type="InterPro" id="IPR001279">
    <property type="entry name" value="Metallo-B-lactamas"/>
</dbReference>
<dbReference type="Pfam" id="PF00753">
    <property type="entry name" value="Lactamase_B"/>
    <property type="match status" value="1"/>
</dbReference>
<dbReference type="PANTHER" id="PTHR42951">
    <property type="entry name" value="METALLO-BETA-LACTAMASE DOMAIN-CONTAINING"/>
    <property type="match status" value="1"/>
</dbReference>
<name>A0A011MYW5_9PROT</name>
<evidence type="ECO:0000313" key="3">
    <source>
        <dbReference type="Proteomes" id="UP000020218"/>
    </source>
</evidence>
<organism evidence="2 3">
    <name type="scientific">Candidatus Accumulibacter adjunctus</name>
    <dbReference type="NCBI Taxonomy" id="1454001"/>
    <lineage>
        <taxon>Bacteria</taxon>
        <taxon>Pseudomonadati</taxon>
        <taxon>Pseudomonadota</taxon>
        <taxon>Betaproteobacteria</taxon>
        <taxon>Candidatus Accumulibacter</taxon>
    </lineage>
</organism>
<dbReference type="AlphaFoldDB" id="A0A011MYW5"/>
<proteinExistence type="predicted"/>
<gene>
    <name evidence="2" type="ORF">AW08_01722</name>
</gene>
<dbReference type="SUPFAM" id="SSF56281">
    <property type="entry name" value="Metallo-hydrolase/oxidoreductase"/>
    <property type="match status" value="1"/>
</dbReference>
<accession>A0A011MYW5</accession>
<dbReference type="CDD" id="cd16282">
    <property type="entry name" value="metallo-hydrolase-like_MBL-fold"/>
    <property type="match status" value="1"/>
</dbReference>
<evidence type="ECO:0000259" key="1">
    <source>
        <dbReference type="SMART" id="SM00849"/>
    </source>
</evidence>
<protein>
    <submittedName>
        <fullName evidence="2">Metallo-beta-lactamase superfamily protein</fullName>
    </submittedName>
</protein>
<reference evidence="2" key="1">
    <citation type="submission" date="2014-02" db="EMBL/GenBank/DDBJ databases">
        <title>Expanding our view of genomic diversity in Candidatus Accumulibacter clades.</title>
        <authorList>
            <person name="Skennerton C.T."/>
            <person name="Barr J.J."/>
            <person name="Slater F.R."/>
            <person name="Bond P.L."/>
            <person name="Tyson G.W."/>
        </authorList>
    </citation>
    <scope>NUCLEOTIDE SEQUENCE [LARGE SCALE GENOMIC DNA]</scope>
</reference>
<dbReference type="STRING" id="1454001.AW08_01722"/>
<dbReference type="InterPro" id="IPR036866">
    <property type="entry name" value="RibonucZ/Hydroxyglut_hydro"/>
</dbReference>
<dbReference type="EMBL" id="JFAX01000008">
    <property type="protein sequence ID" value="EXI67781.1"/>
    <property type="molecule type" value="Genomic_DNA"/>
</dbReference>
<dbReference type="Proteomes" id="UP000020218">
    <property type="component" value="Unassembled WGS sequence"/>
</dbReference>
<dbReference type="PATRIC" id="fig|1454001.3.peg.1750"/>
<feature type="domain" description="Metallo-beta-lactamase" evidence="1">
    <location>
        <begin position="22"/>
        <end position="229"/>
    </location>
</feature>
<dbReference type="InterPro" id="IPR050855">
    <property type="entry name" value="NDM-1-like"/>
</dbReference>